<evidence type="ECO:0000256" key="1">
    <source>
        <dbReference type="SAM" id="SignalP"/>
    </source>
</evidence>
<feature type="chain" id="PRO_5042871772" evidence="1">
    <location>
        <begin position="20"/>
        <end position="116"/>
    </location>
</feature>
<reference evidence="2 3" key="1">
    <citation type="submission" date="2024-01" db="EMBL/GenBank/DDBJ databases">
        <title>Genome assemblies of Stephania.</title>
        <authorList>
            <person name="Yang L."/>
        </authorList>
    </citation>
    <scope>NUCLEOTIDE SEQUENCE [LARGE SCALE GENOMIC DNA]</scope>
    <source>
        <strain evidence="2">QJT</strain>
        <tissue evidence="2">Leaf</tissue>
    </source>
</reference>
<proteinExistence type="predicted"/>
<accession>A0AAP0I039</accession>
<keyword evidence="3" id="KW-1185">Reference proteome</keyword>
<comment type="caution">
    <text evidence="2">The sequence shown here is derived from an EMBL/GenBank/DDBJ whole genome shotgun (WGS) entry which is preliminary data.</text>
</comment>
<dbReference type="Gene3D" id="3.40.50.2060">
    <property type="match status" value="1"/>
</dbReference>
<dbReference type="AlphaFoldDB" id="A0AAP0I039"/>
<dbReference type="Proteomes" id="UP001417504">
    <property type="component" value="Unassembled WGS sequence"/>
</dbReference>
<evidence type="ECO:0000313" key="2">
    <source>
        <dbReference type="EMBL" id="KAK9102991.1"/>
    </source>
</evidence>
<dbReference type="EMBL" id="JBBNAE010000008">
    <property type="protein sequence ID" value="KAK9102991.1"/>
    <property type="molecule type" value="Genomic_DNA"/>
</dbReference>
<gene>
    <name evidence="2" type="ORF">Sjap_020245</name>
</gene>
<dbReference type="SUPFAM" id="SSF56815">
    <property type="entry name" value="Sec1/munc18-like (SM) proteins"/>
    <property type="match status" value="1"/>
</dbReference>
<dbReference type="InterPro" id="IPR036045">
    <property type="entry name" value="Sec1-like_sf"/>
</dbReference>
<organism evidence="2 3">
    <name type="scientific">Stephania japonica</name>
    <dbReference type="NCBI Taxonomy" id="461633"/>
    <lineage>
        <taxon>Eukaryota</taxon>
        <taxon>Viridiplantae</taxon>
        <taxon>Streptophyta</taxon>
        <taxon>Embryophyta</taxon>
        <taxon>Tracheophyta</taxon>
        <taxon>Spermatophyta</taxon>
        <taxon>Magnoliopsida</taxon>
        <taxon>Ranunculales</taxon>
        <taxon>Menispermaceae</taxon>
        <taxon>Menispermoideae</taxon>
        <taxon>Cissampelideae</taxon>
        <taxon>Stephania</taxon>
    </lineage>
</organism>
<protein>
    <submittedName>
        <fullName evidence="2">Uncharacterized protein</fullName>
    </submittedName>
</protein>
<keyword evidence="1" id="KW-0732">Signal</keyword>
<evidence type="ECO:0000313" key="3">
    <source>
        <dbReference type="Proteomes" id="UP001417504"/>
    </source>
</evidence>
<dbReference type="InterPro" id="IPR043154">
    <property type="entry name" value="Sec-1-like_dom1"/>
</dbReference>
<feature type="signal peptide" evidence="1">
    <location>
        <begin position="1"/>
        <end position="19"/>
    </location>
</feature>
<name>A0AAP0I039_9MAGN</name>
<sequence>MPKLIGNLILALLLGEVRPIKKISIFLVREKKCLVVDPKQSGSLSVIIQTLVLKDDGVEICFLGAEPVQTDYARVVYLVRLWIDLMKIISALIHYDITKGVQREYSAYFVPHQTVD</sequence>